<sequence>MPCVYRLWMPCVYRLWMPCVYRLRQERKSCSQDYKMHIKGTMGNNMIKIPVMSTSLDSQNRFMEAAAMLISRLSWRRRPC</sequence>
<evidence type="ECO:0000313" key="1">
    <source>
        <dbReference type="EMBL" id="KAH3725427.1"/>
    </source>
</evidence>
<reference evidence="1" key="2">
    <citation type="submission" date="2020-11" db="EMBL/GenBank/DDBJ databases">
        <authorList>
            <person name="McCartney M.A."/>
            <person name="Auch B."/>
            <person name="Kono T."/>
            <person name="Mallez S."/>
            <person name="Becker A."/>
            <person name="Gohl D.M."/>
            <person name="Silverstein K.A.T."/>
            <person name="Koren S."/>
            <person name="Bechman K.B."/>
            <person name="Herman A."/>
            <person name="Abrahante J.E."/>
            <person name="Garbe J."/>
        </authorList>
    </citation>
    <scope>NUCLEOTIDE SEQUENCE</scope>
    <source>
        <strain evidence="1">Duluth1</strain>
        <tissue evidence="1">Whole animal</tissue>
    </source>
</reference>
<comment type="caution">
    <text evidence="1">The sequence shown here is derived from an EMBL/GenBank/DDBJ whole genome shotgun (WGS) entry which is preliminary data.</text>
</comment>
<keyword evidence="2" id="KW-1185">Reference proteome</keyword>
<dbReference type="AlphaFoldDB" id="A0A9D4HLZ8"/>
<protein>
    <submittedName>
        <fullName evidence="1">Uncharacterized protein</fullName>
    </submittedName>
</protein>
<name>A0A9D4HLZ8_DREPO</name>
<organism evidence="1 2">
    <name type="scientific">Dreissena polymorpha</name>
    <name type="common">Zebra mussel</name>
    <name type="synonym">Mytilus polymorpha</name>
    <dbReference type="NCBI Taxonomy" id="45954"/>
    <lineage>
        <taxon>Eukaryota</taxon>
        <taxon>Metazoa</taxon>
        <taxon>Spiralia</taxon>
        <taxon>Lophotrochozoa</taxon>
        <taxon>Mollusca</taxon>
        <taxon>Bivalvia</taxon>
        <taxon>Autobranchia</taxon>
        <taxon>Heteroconchia</taxon>
        <taxon>Euheterodonta</taxon>
        <taxon>Imparidentia</taxon>
        <taxon>Neoheterodontei</taxon>
        <taxon>Myida</taxon>
        <taxon>Dreissenoidea</taxon>
        <taxon>Dreissenidae</taxon>
        <taxon>Dreissena</taxon>
    </lineage>
</organism>
<evidence type="ECO:0000313" key="2">
    <source>
        <dbReference type="Proteomes" id="UP000828390"/>
    </source>
</evidence>
<proteinExistence type="predicted"/>
<gene>
    <name evidence="1" type="ORF">DPMN_051260</name>
</gene>
<dbReference type="EMBL" id="JAIWYP010000012">
    <property type="protein sequence ID" value="KAH3725427.1"/>
    <property type="molecule type" value="Genomic_DNA"/>
</dbReference>
<reference evidence="1" key="1">
    <citation type="journal article" date="2019" name="bioRxiv">
        <title>The Genome of the Zebra Mussel, Dreissena polymorpha: A Resource for Invasive Species Research.</title>
        <authorList>
            <person name="McCartney M.A."/>
            <person name="Auch B."/>
            <person name="Kono T."/>
            <person name="Mallez S."/>
            <person name="Zhang Y."/>
            <person name="Obille A."/>
            <person name="Becker A."/>
            <person name="Abrahante J.E."/>
            <person name="Garbe J."/>
            <person name="Badalamenti J.P."/>
            <person name="Herman A."/>
            <person name="Mangelson H."/>
            <person name="Liachko I."/>
            <person name="Sullivan S."/>
            <person name="Sone E.D."/>
            <person name="Koren S."/>
            <person name="Silverstein K.A.T."/>
            <person name="Beckman K.B."/>
            <person name="Gohl D.M."/>
        </authorList>
    </citation>
    <scope>NUCLEOTIDE SEQUENCE</scope>
    <source>
        <strain evidence="1">Duluth1</strain>
        <tissue evidence="1">Whole animal</tissue>
    </source>
</reference>
<dbReference type="Proteomes" id="UP000828390">
    <property type="component" value="Unassembled WGS sequence"/>
</dbReference>
<accession>A0A9D4HLZ8</accession>